<keyword evidence="3" id="KW-1185">Reference proteome</keyword>
<sequence>MDERKKISHVHCHCYRRRRLSVHWNLLLVRRQDLHSPTPTICLPHKALHRIDSFDKGKQSEQGITERNHKASNASAQRIEETTRCDA</sequence>
<evidence type="ECO:0000313" key="3">
    <source>
        <dbReference type="Proteomes" id="UP000481153"/>
    </source>
</evidence>
<evidence type="ECO:0000256" key="1">
    <source>
        <dbReference type="SAM" id="MobiDB-lite"/>
    </source>
</evidence>
<dbReference type="Proteomes" id="UP000481153">
    <property type="component" value="Unassembled WGS sequence"/>
</dbReference>
<gene>
    <name evidence="2" type="ORF">Ae201684_004799</name>
</gene>
<feature type="compositionally biased region" description="Basic and acidic residues" evidence="1">
    <location>
        <begin position="78"/>
        <end position="87"/>
    </location>
</feature>
<comment type="caution">
    <text evidence="2">The sequence shown here is derived from an EMBL/GenBank/DDBJ whole genome shotgun (WGS) entry which is preliminary data.</text>
</comment>
<reference evidence="2 3" key="1">
    <citation type="submission" date="2019-07" db="EMBL/GenBank/DDBJ databases">
        <title>Genomics analysis of Aphanomyces spp. identifies a new class of oomycete effector associated with host adaptation.</title>
        <authorList>
            <person name="Gaulin E."/>
        </authorList>
    </citation>
    <scope>NUCLEOTIDE SEQUENCE [LARGE SCALE GENOMIC DNA]</scope>
    <source>
        <strain evidence="2 3">ATCC 201684</strain>
    </source>
</reference>
<dbReference type="EMBL" id="VJMJ01000063">
    <property type="protein sequence ID" value="KAF0739625.1"/>
    <property type="molecule type" value="Genomic_DNA"/>
</dbReference>
<feature type="region of interest" description="Disordered" evidence="1">
    <location>
        <begin position="54"/>
        <end position="87"/>
    </location>
</feature>
<evidence type="ECO:0000313" key="2">
    <source>
        <dbReference type="EMBL" id="KAF0739625.1"/>
    </source>
</evidence>
<organism evidence="2 3">
    <name type="scientific">Aphanomyces euteiches</name>
    <dbReference type="NCBI Taxonomy" id="100861"/>
    <lineage>
        <taxon>Eukaryota</taxon>
        <taxon>Sar</taxon>
        <taxon>Stramenopiles</taxon>
        <taxon>Oomycota</taxon>
        <taxon>Saprolegniomycetes</taxon>
        <taxon>Saprolegniales</taxon>
        <taxon>Verrucalvaceae</taxon>
        <taxon>Aphanomyces</taxon>
    </lineage>
</organism>
<feature type="compositionally biased region" description="Basic and acidic residues" evidence="1">
    <location>
        <begin position="54"/>
        <end position="69"/>
    </location>
</feature>
<protein>
    <submittedName>
        <fullName evidence="2">Uncharacterized protein</fullName>
    </submittedName>
</protein>
<name>A0A6G0XH34_9STRA</name>
<dbReference type="AlphaFoldDB" id="A0A6G0XH34"/>
<accession>A0A6G0XH34</accession>
<proteinExistence type="predicted"/>